<dbReference type="Gene3D" id="3.40.50.720">
    <property type="entry name" value="NAD(P)-binding Rossmann-like Domain"/>
    <property type="match status" value="1"/>
</dbReference>
<name>A0ABX8ZJW1_9SPHN</name>
<reference evidence="2 3" key="1">
    <citation type="submission" date="2021-08" db="EMBL/GenBank/DDBJ databases">
        <title>Comparative Genomics Analysis of the Genus Qipengyuania Reveals Extensive Genetic Diversity and Metabolic Versatility, Including the Description of Fifteen Novel Species.</title>
        <authorList>
            <person name="Liu Y."/>
        </authorList>
    </citation>
    <scope>NUCLEOTIDE SEQUENCE [LARGE SCALE GENOMIC DNA]</scope>
    <source>
        <strain evidence="2 3">1NDH13</strain>
    </source>
</reference>
<dbReference type="EMBL" id="CP081295">
    <property type="protein sequence ID" value="QZD89306.1"/>
    <property type="molecule type" value="Genomic_DNA"/>
</dbReference>
<dbReference type="PANTHER" id="PTHR43781:SF1">
    <property type="entry name" value="SACCHAROPINE DEHYDROGENASE"/>
    <property type="match status" value="1"/>
</dbReference>
<dbReference type="Proteomes" id="UP000824281">
    <property type="component" value="Chromosome"/>
</dbReference>
<organism evidence="2 3">
    <name type="scientific">Qipengyuania aurantiaca</name>
    <dbReference type="NCBI Taxonomy" id="2867233"/>
    <lineage>
        <taxon>Bacteria</taxon>
        <taxon>Pseudomonadati</taxon>
        <taxon>Pseudomonadota</taxon>
        <taxon>Alphaproteobacteria</taxon>
        <taxon>Sphingomonadales</taxon>
        <taxon>Erythrobacteraceae</taxon>
        <taxon>Qipengyuania</taxon>
    </lineage>
</organism>
<evidence type="ECO:0000259" key="1">
    <source>
        <dbReference type="Pfam" id="PF03435"/>
    </source>
</evidence>
<dbReference type="InterPro" id="IPR005097">
    <property type="entry name" value="Sacchrp_dh_NADP-bd"/>
</dbReference>
<sequence length="356" mass="38256">MSGPVLLYGANGVTGLEVAHHLAGKVDLKLAGRNPEAIRAIAEELGVPWVAFDLDDTKAAERHVGEAKAMLNAAGPFNETAGHLVRACTANGTHYLDLGGEWPVFKQLKTHDREARDAGVMILPGIGLTVAATDCLLKRAVELWPDTDRLCLGISRAQVISRGSVSTAARLLDADAMICRDTKLERVPAGSLKRPFDFGSGLSDCVAMSWADVVTAPVSTGVANIEVYTEMKWHERTAYRMSGIGMRVTGERQAREFADQLSVAWPRSPSPEARERARFAMVVEALDKWRRVRRLKLHTLDGYTASVLCAGEVVRRVLDGEAPAGFQTPASAFGAQLVVDAGAGVFESLTPAETAP</sequence>
<dbReference type="InterPro" id="IPR036291">
    <property type="entry name" value="NAD(P)-bd_dom_sf"/>
</dbReference>
<proteinExistence type="predicted"/>
<evidence type="ECO:0000313" key="3">
    <source>
        <dbReference type="Proteomes" id="UP000824281"/>
    </source>
</evidence>
<evidence type="ECO:0000313" key="2">
    <source>
        <dbReference type="EMBL" id="QZD89306.1"/>
    </source>
</evidence>
<dbReference type="RefSeq" id="WP_221424804.1">
    <property type="nucleotide sequence ID" value="NZ_CP081295.1"/>
</dbReference>
<accession>A0ABX8ZJW1</accession>
<gene>
    <name evidence="2" type="ORF">K3148_10820</name>
</gene>
<protein>
    <submittedName>
        <fullName evidence="2">Saccharopine dehydrogenase NADP-binding domain-containing protein</fullName>
    </submittedName>
</protein>
<dbReference type="Pfam" id="PF03435">
    <property type="entry name" value="Sacchrp_dh_NADP"/>
    <property type="match status" value="1"/>
</dbReference>
<dbReference type="PANTHER" id="PTHR43781">
    <property type="entry name" value="SACCHAROPINE DEHYDROGENASE"/>
    <property type="match status" value="1"/>
</dbReference>
<feature type="domain" description="Saccharopine dehydrogenase NADP binding" evidence="1">
    <location>
        <begin position="5"/>
        <end position="123"/>
    </location>
</feature>
<dbReference type="SUPFAM" id="SSF51735">
    <property type="entry name" value="NAD(P)-binding Rossmann-fold domains"/>
    <property type="match status" value="1"/>
</dbReference>
<keyword evidence="3" id="KW-1185">Reference proteome</keyword>